<comment type="function">
    <text evidence="7">F(1)F(0) ATP synthase produces ATP from ADP in the presence of a proton or sodium gradient. F-type ATPases consist of two structural domains, F(1) containing the extramembraneous catalytic core and F(0) containing the membrane proton channel, linked together by a central stalk and a peripheral stalk. During catalysis, ATP synthesis in the catalytic domain of F(1) is coupled via a rotary mechanism of the central stalk subunits to proton translocation.</text>
</comment>
<evidence type="ECO:0000256" key="7">
    <source>
        <dbReference type="HAMAP-Rule" id="MF_01416"/>
    </source>
</evidence>
<keyword evidence="7" id="KW-0139">CF(1)</keyword>
<dbReference type="KEGG" id="uam:UABAM_00611"/>
<evidence type="ECO:0000256" key="4">
    <source>
        <dbReference type="ARBA" id="ARBA00023065"/>
    </source>
</evidence>
<dbReference type="AlphaFoldDB" id="A0A5S9F1C4"/>
<dbReference type="NCBIfam" id="TIGR01145">
    <property type="entry name" value="ATP_synt_delta"/>
    <property type="match status" value="1"/>
</dbReference>
<comment type="subcellular location">
    <subcellularLocation>
        <location evidence="7">Cell membrane</location>
        <topology evidence="7">Peripheral membrane protein</topology>
    </subcellularLocation>
    <subcellularLocation>
        <location evidence="1">Membrane</location>
    </subcellularLocation>
</comment>
<evidence type="ECO:0000256" key="3">
    <source>
        <dbReference type="ARBA" id="ARBA00022781"/>
    </source>
</evidence>
<dbReference type="GO" id="GO:0005886">
    <property type="term" value="C:plasma membrane"/>
    <property type="evidence" value="ECO:0007669"/>
    <property type="project" value="UniProtKB-SubCell"/>
</dbReference>
<evidence type="ECO:0000256" key="5">
    <source>
        <dbReference type="ARBA" id="ARBA00023136"/>
    </source>
</evidence>
<dbReference type="PROSITE" id="PS00389">
    <property type="entry name" value="ATPASE_DELTA"/>
    <property type="match status" value="1"/>
</dbReference>
<sequence>MQNTIIARTFAEAFYDIICDSEDKKDLLDQLSFLVKCVGEQHDFAVFLATPKISRVVKVDFIEKVFRGKLHDSLVNFLQVLTNKGHLSALCDIYREIESLQELEGSKVKVFVTTATPLAADLKTKVVNALKKKLSADIVLVEQVKADILGGFIIRVEDTLIDGSIKHHLEKIGNCILERSKTYGI</sequence>
<dbReference type="GO" id="GO:0045259">
    <property type="term" value="C:proton-transporting ATP synthase complex"/>
    <property type="evidence" value="ECO:0007669"/>
    <property type="project" value="UniProtKB-KW"/>
</dbReference>
<dbReference type="PANTHER" id="PTHR11910">
    <property type="entry name" value="ATP SYNTHASE DELTA CHAIN"/>
    <property type="match status" value="1"/>
</dbReference>
<dbReference type="InterPro" id="IPR020781">
    <property type="entry name" value="ATPase_OSCP/d_CS"/>
</dbReference>
<accession>A0A5S9F1C4</accession>
<dbReference type="InterPro" id="IPR026015">
    <property type="entry name" value="ATP_synth_OSCP/delta_N_sf"/>
</dbReference>
<comment type="similarity">
    <text evidence="7">Belongs to the ATPase delta chain family.</text>
</comment>
<protein>
    <recommendedName>
        <fullName evidence="7">ATP synthase subunit delta</fullName>
    </recommendedName>
    <alternativeName>
        <fullName evidence="7">ATP synthase F(1) sector subunit delta</fullName>
    </alternativeName>
    <alternativeName>
        <fullName evidence="7">F-type ATPase subunit delta</fullName>
        <shortName evidence="7">F-ATPase subunit delta</shortName>
    </alternativeName>
</protein>
<organism evidence="8 9">
    <name type="scientific">Uabimicrobium amorphum</name>
    <dbReference type="NCBI Taxonomy" id="2596890"/>
    <lineage>
        <taxon>Bacteria</taxon>
        <taxon>Pseudomonadati</taxon>
        <taxon>Planctomycetota</taxon>
        <taxon>Candidatus Uabimicrobiia</taxon>
        <taxon>Candidatus Uabimicrobiales</taxon>
        <taxon>Candidatus Uabimicrobiaceae</taxon>
        <taxon>Candidatus Uabimicrobium</taxon>
    </lineage>
</organism>
<dbReference type="OrthoDB" id="9802471at2"/>
<dbReference type="PRINTS" id="PR00125">
    <property type="entry name" value="ATPASEDELTA"/>
</dbReference>
<evidence type="ECO:0000256" key="2">
    <source>
        <dbReference type="ARBA" id="ARBA00022448"/>
    </source>
</evidence>
<keyword evidence="5 7" id="KW-0472">Membrane</keyword>
<keyword evidence="7" id="KW-1003">Cell membrane</keyword>
<dbReference type="HAMAP" id="MF_01416">
    <property type="entry name" value="ATP_synth_delta_bact"/>
    <property type="match status" value="1"/>
</dbReference>
<dbReference type="GO" id="GO:0046933">
    <property type="term" value="F:proton-transporting ATP synthase activity, rotational mechanism"/>
    <property type="evidence" value="ECO:0007669"/>
    <property type="project" value="UniProtKB-UniRule"/>
</dbReference>
<evidence type="ECO:0000313" key="9">
    <source>
        <dbReference type="Proteomes" id="UP000326354"/>
    </source>
</evidence>
<dbReference type="SUPFAM" id="SSF47928">
    <property type="entry name" value="N-terminal domain of the delta subunit of the F1F0-ATP synthase"/>
    <property type="match status" value="1"/>
</dbReference>
<reference evidence="8 9" key="1">
    <citation type="submission" date="2019-08" db="EMBL/GenBank/DDBJ databases">
        <title>Complete genome sequence of Candidatus Uab amorphum.</title>
        <authorList>
            <person name="Shiratori T."/>
            <person name="Suzuki S."/>
            <person name="Kakizawa Y."/>
            <person name="Ishida K."/>
        </authorList>
    </citation>
    <scope>NUCLEOTIDE SEQUENCE [LARGE SCALE GENOMIC DNA]</scope>
    <source>
        <strain evidence="8 9">SRT547</strain>
    </source>
</reference>
<dbReference type="InterPro" id="IPR000711">
    <property type="entry name" value="ATPase_OSCP/dsu"/>
</dbReference>
<evidence type="ECO:0000256" key="6">
    <source>
        <dbReference type="ARBA" id="ARBA00023310"/>
    </source>
</evidence>
<keyword evidence="4 7" id="KW-0406">Ion transport</keyword>
<evidence type="ECO:0000256" key="1">
    <source>
        <dbReference type="ARBA" id="ARBA00004370"/>
    </source>
</evidence>
<keyword evidence="9" id="KW-1185">Reference proteome</keyword>
<name>A0A5S9F1C4_UABAM</name>
<dbReference type="EMBL" id="AP019860">
    <property type="protein sequence ID" value="BBM82268.1"/>
    <property type="molecule type" value="Genomic_DNA"/>
</dbReference>
<keyword evidence="3 7" id="KW-0375">Hydrogen ion transport</keyword>
<evidence type="ECO:0000313" key="8">
    <source>
        <dbReference type="EMBL" id="BBM82268.1"/>
    </source>
</evidence>
<dbReference type="Gene3D" id="1.10.520.20">
    <property type="entry name" value="N-terminal domain of the delta subunit of the F1F0-ATP synthase"/>
    <property type="match status" value="1"/>
</dbReference>
<proteinExistence type="inferred from homology"/>
<keyword evidence="2 7" id="KW-0813">Transport</keyword>
<comment type="function">
    <text evidence="7">This protein is part of the stalk that links CF(0) to CF(1). It either transmits conformational changes from CF(0) to CF(1) or is implicated in proton conduction.</text>
</comment>
<gene>
    <name evidence="7" type="primary">atpH</name>
    <name evidence="8" type="ORF">UABAM_00611</name>
</gene>
<dbReference type="Pfam" id="PF00213">
    <property type="entry name" value="OSCP"/>
    <property type="match status" value="1"/>
</dbReference>
<dbReference type="RefSeq" id="WP_151966518.1">
    <property type="nucleotide sequence ID" value="NZ_AP019860.1"/>
</dbReference>
<keyword evidence="6 7" id="KW-0066">ATP synthesis</keyword>
<dbReference type="Proteomes" id="UP000326354">
    <property type="component" value="Chromosome"/>
</dbReference>